<dbReference type="Proteomes" id="UP000612282">
    <property type="component" value="Unassembled WGS sequence"/>
</dbReference>
<proteinExistence type="predicted"/>
<evidence type="ECO:0000256" key="1">
    <source>
        <dbReference type="SAM" id="Phobius"/>
    </source>
</evidence>
<keyword evidence="1" id="KW-1133">Transmembrane helix</keyword>
<evidence type="ECO:0000313" key="3">
    <source>
        <dbReference type="Proteomes" id="UP000612282"/>
    </source>
</evidence>
<reference evidence="2 3" key="1">
    <citation type="submission" date="2021-01" db="EMBL/GenBank/DDBJ databases">
        <title>Whole genome shotgun sequence of Actinoplanes couchii NBRC 106145.</title>
        <authorList>
            <person name="Komaki H."/>
            <person name="Tamura T."/>
        </authorList>
    </citation>
    <scope>NUCLEOTIDE SEQUENCE [LARGE SCALE GENOMIC DNA]</scope>
    <source>
        <strain evidence="2 3">NBRC 106145</strain>
    </source>
</reference>
<protein>
    <submittedName>
        <fullName evidence="2">Uncharacterized protein</fullName>
    </submittedName>
</protein>
<feature type="transmembrane region" description="Helical" evidence="1">
    <location>
        <begin position="37"/>
        <end position="59"/>
    </location>
</feature>
<organism evidence="2 3">
    <name type="scientific">Actinoplanes couchii</name>
    <dbReference type="NCBI Taxonomy" id="403638"/>
    <lineage>
        <taxon>Bacteria</taxon>
        <taxon>Bacillati</taxon>
        <taxon>Actinomycetota</taxon>
        <taxon>Actinomycetes</taxon>
        <taxon>Micromonosporales</taxon>
        <taxon>Micromonosporaceae</taxon>
        <taxon>Actinoplanes</taxon>
    </lineage>
</organism>
<keyword evidence="1" id="KW-0812">Transmembrane</keyword>
<dbReference type="EMBL" id="BOMG01000133">
    <property type="protein sequence ID" value="GID61645.1"/>
    <property type="molecule type" value="Genomic_DNA"/>
</dbReference>
<name>A0ABQ3XT07_9ACTN</name>
<keyword evidence="1" id="KW-0472">Membrane</keyword>
<keyword evidence="3" id="KW-1185">Reference proteome</keyword>
<gene>
    <name evidence="2" type="ORF">Aco03nite_100490</name>
</gene>
<dbReference type="RefSeq" id="WP_203809825.1">
    <property type="nucleotide sequence ID" value="NZ_BOMG01000133.1"/>
</dbReference>
<comment type="caution">
    <text evidence="2">The sequence shown here is derived from an EMBL/GenBank/DDBJ whole genome shotgun (WGS) entry which is preliminary data.</text>
</comment>
<evidence type="ECO:0000313" key="2">
    <source>
        <dbReference type="EMBL" id="GID61645.1"/>
    </source>
</evidence>
<feature type="transmembrane region" description="Helical" evidence="1">
    <location>
        <begin position="12"/>
        <end position="31"/>
    </location>
</feature>
<sequence length="64" mass="7352">MNASRQRDERWAPWWVYAVIIVGANFGKQYFVQDWPVIVNAAITLVLAGVLFLGITAVYRKVLR</sequence>
<accession>A0ABQ3XT07</accession>